<dbReference type="EMBL" id="BIFS01000001">
    <property type="protein sequence ID" value="GCE17759.1"/>
    <property type="molecule type" value="Genomic_DNA"/>
</dbReference>
<name>A0A402AF83_9CHLR</name>
<accession>A0A402AF83</accession>
<evidence type="ECO:0000256" key="2">
    <source>
        <dbReference type="SAM" id="Phobius"/>
    </source>
</evidence>
<dbReference type="Proteomes" id="UP000287188">
    <property type="component" value="Unassembled WGS sequence"/>
</dbReference>
<evidence type="ECO:0000313" key="4">
    <source>
        <dbReference type="Proteomes" id="UP000287188"/>
    </source>
</evidence>
<gene>
    <name evidence="3" type="ORF">KDK_15590</name>
</gene>
<keyword evidence="4" id="KW-1185">Reference proteome</keyword>
<keyword evidence="2" id="KW-0812">Transmembrane</keyword>
<comment type="caution">
    <text evidence="3">The sequence shown here is derived from an EMBL/GenBank/DDBJ whole genome shotgun (WGS) entry which is preliminary data.</text>
</comment>
<keyword evidence="2" id="KW-0472">Membrane</keyword>
<evidence type="ECO:0000313" key="3">
    <source>
        <dbReference type="EMBL" id="GCE17759.1"/>
    </source>
</evidence>
<protein>
    <submittedName>
        <fullName evidence="3">Uncharacterized protein</fullName>
    </submittedName>
</protein>
<sequence>MTPQPQNSFAGLQTATPAQQPEPIAQPQGRRKGRALLSVWLTIFLLCVVVVATVGVVAYQKYANNQPSQQASSFVPVQGPSGATSVQRAAATILNPQTASHIDVNYNPVYPGKSFGARQKIYISFNIQTRTQKGYIEVKWYSGKQLKDTDTFSHDPGNTSGYFSTIYDKPTQGTAELYWCTQASCGDAQLAQVVTFTVTP</sequence>
<proteinExistence type="predicted"/>
<feature type="compositionally biased region" description="Low complexity" evidence="1">
    <location>
        <begin position="13"/>
        <end position="28"/>
    </location>
</feature>
<feature type="compositionally biased region" description="Polar residues" evidence="1">
    <location>
        <begin position="1"/>
        <end position="11"/>
    </location>
</feature>
<reference evidence="4" key="1">
    <citation type="submission" date="2018-12" db="EMBL/GenBank/DDBJ databases">
        <title>Tengunoibacter tsumagoiensis gen. nov., sp. nov., Dictyobacter kobayashii sp. nov., D. alpinus sp. nov., and D. joshuensis sp. nov. and description of Dictyobacteraceae fam. nov. within the order Ktedonobacterales isolated from Tengu-no-mugimeshi.</title>
        <authorList>
            <person name="Wang C.M."/>
            <person name="Zheng Y."/>
            <person name="Sakai Y."/>
            <person name="Toyoda A."/>
            <person name="Minakuchi Y."/>
            <person name="Abe K."/>
            <person name="Yokota A."/>
            <person name="Yabe S."/>
        </authorList>
    </citation>
    <scope>NUCLEOTIDE SEQUENCE [LARGE SCALE GENOMIC DNA]</scope>
    <source>
        <strain evidence="4">Uno11</strain>
    </source>
</reference>
<feature type="region of interest" description="Disordered" evidence="1">
    <location>
        <begin position="1"/>
        <end position="29"/>
    </location>
</feature>
<organism evidence="3 4">
    <name type="scientific">Dictyobacter kobayashii</name>
    <dbReference type="NCBI Taxonomy" id="2014872"/>
    <lineage>
        <taxon>Bacteria</taxon>
        <taxon>Bacillati</taxon>
        <taxon>Chloroflexota</taxon>
        <taxon>Ktedonobacteria</taxon>
        <taxon>Ktedonobacterales</taxon>
        <taxon>Dictyobacteraceae</taxon>
        <taxon>Dictyobacter</taxon>
    </lineage>
</organism>
<feature type="transmembrane region" description="Helical" evidence="2">
    <location>
        <begin position="35"/>
        <end position="59"/>
    </location>
</feature>
<dbReference type="AlphaFoldDB" id="A0A402AF83"/>
<evidence type="ECO:0000256" key="1">
    <source>
        <dbReference type="SAM" id="MobiDB-lite"/>
    </source>
</evidence>
<keyword evidence="2" id="KW-1133">Transmembrane helix</keyword>